<dbReference type="CDD" id="cd16012">
    <property type="entry name" value="ALP"/>
    <property type="match status" value="2"/>
</dbReference>
<feature type="binding site" evidence="14">
    <location>
        <position position="674"/>
    </location>
    <ligand>
        <name>Mg(2+)</name>
        <dbReference type="ChEBI" id="CHEBI:18420"/>
    </ligand>
</feature>
<accession>A0A182Y6X3</accession>
<feature type="signal peptide" evidence="18">
    <location>
        <begin position="1"/>
        <end position="20"/>
    </location>
</feature>
<evidence type="ECO:0000256" key="13">
    <source>
        <dbReference type="PIRSR" id="PIRSR601952-1"/>
    </source>
</evidence>
<keyword evidence="18" id="KW-0732">Signal</keyword>
<evidence type="ECO:0000256" key="14">
    <source>
        <dbReference type="PIRSR" id="PIRSR601952-2"/>
    </source>
</evidence>
<evidence type="ECO:0000256" key="1">
    <source>
        <dbReference type="ARBA" id="ARBA00004609"/>
    </source>
</evidence>
<feature type="region of interest" description="Disordered" evidence="17">
    <location>
        <begin position="606"/>
        <end position="632"/>
    </location>
</feature>
<dbReference type="PRINTS" id="PR00113">
    <property type="entry name" value="ALKPHPHTASE"/>
</dbReference>
<evidence type="ECO:0000256" key="18">
    <source>
        <dbReference type="SAM" id="SignalP"/>
    </source>
</evidence>
<keyword evidence="11" id="KW-0325">Glycoprotein</keyword>
<keyword evidence="5" id="KW-0336">GPI-anchor</keyword>
<evidence type="ECO:0000256" key="2">
    <source>
        <dbReference type="ARBA" id="ARBA00005984"/>
    </source>
</evidence>
<feature type="region of interest" description="Disordered" evidence="17">
    <location>
        <begin position="28"/>
        <end position="47"/>
    </location>
</feature>
<dbReference type="STRING" id="30069.A0A182Y6X3"/>
<evidence type="ECO:0000256" key="9">
    <source>
        <dbReference type="ARBA" id="ARBA00022842"/>
    </source>
</evidence>
<comment type="catalytic activity">
    <reaction evidence="16">
        <text>a phosphate monoester + H2O = an alcohol + phosphate</text>
        <dbReference type="Rhea" id="RHEA:15017"/>
        <dbReference type="ChEBI" id="CHEBI:15377"/>
        <dbReference type="ChEBI" id="CHEBI:30879"/>
        <dbReference type="ChEBI" id="CHEBI:43474"/>
        <dbReference type="ChEBI" id="CHEBI:67140"/>
        <dbReference type="EC" id="3.1.3.1"/>
    </reaction>
</comment>
<comment type="cofactor">
    <cofactor evidence="14">
        <name>Mg(2+)</name>
        <dbReference type="ChEBI" id="CHEBI:18420"/>
    </cofactor>
    <text evidence="14">Binds 1 Mg(2+) ion.</text>
</comment>
<keyword evidence="4" id="KW-1003">Cell membrane</keyword>
<organism evidence="19 20">
    <name type="scientific">Anopheles stephensi</name>
    <name type="common">Indo-Pakistan malaria mosquito</name>
    <dbReference type="NCBI Taxonomy" id="30069"/>
    <lineage>
        <taxon>Eukaryota</taxon>
        <taxon>Metazoa</taxon>
        <taxon>Ecdysozoa</taxon>
        <taxon>Arthropoda</taxon>
        <taxon>Hexapoda</taxon>
        <taxon>Insecta</taxon>
        <taxon>Pterygota</taxon>
        <taxon>Neoptera</taxon>
        <taxon>Endopterygota</taxon>
        <taxon>Diptera</taxon>
        <taxon>Nematocera</taxon>
        <taxon>Culicoidea</taxon>
        <taxon>Culicidae</taxon>
        <taxon>Anophelinae</taxon>
        <taxon>Anopheles</taxon>
    </lineage>
</organism>
<feature type="chain" id="PRO_5043657767" description="Alkaline phosphatase" evidence="18">
    <location>
        <begin position="21"/>
        <end position="1138"/>
    </location>
</feature>
<dbReference type="GO" id="GO:0046872">
    <property type="term" value="F:metal ion binding"/>
    <property type="evidence" value="ECO:0007669"/>
    <property type="project" value="UniProtKB-KW"/>
</dbReference>
<evidence type="ECO:0000313" key="19">
    <source>
        <dbReference type="EnsemblMetazoa" id="ASTEI04209-PA"/>
    </source>
</evidence>
<keyword evidence="7 16" id="KW-0378">Hydrolase</keyword>
<protein>
    <recommendedName>
        <fullName evidence="3 16">Alkaline phosphatase</fullName>
        <ecNumber evidence="3 16">3.1.3.1</ecNumber>
    </recommendedName>
</protein>
<sequence>MASWVSCAVLVLLTVASILSTTVYGARRPIDPHDQQHPRPDRRLMKSEPVYDTLEEESEYWRTAAQKSLQEHTTLPKSDRRAKNAIFFIGDGMSLTTVAATRMYLGNENASLSFEQFPYFGLAKTYCVNRQVADSACTATAYLSGVKINYAMLNVAASVKRTTCEYDHEATEFKGLFQWAQEAGKATGVVTNTRITHASPAGAYASSADRDWEDDSEVTADCPTTKEEDKPKDIASQLVYGSVGKNLNVVLGCGRRHFLPKGTSDEDGKAGTRSDGVNLIDAWKEVHSGMGAAEYVSDKASLMEATKTKKLDYVLGLFDSSHCLYNLEIDEQNVGDRKPKLTDMVDAALSMLEGSEKGYVLFVEGGLIDTAHHSNRARLSLEETNEFHKAIDMARKRTSVDDTLIVVSSDHSHTLMFNGYPTRGNNILGIGDISDIDGLPYTTLSYANGEGFSQTYVDGNPSKRIDVSDYDFTNYRQRYLATVPLSSETHGGEDVGVYASGPSAHLFGGSMEQNVIPMLIAYATNIGKEFGWVTNEDEHNHGGAGDHDHDDDDDNGAAGMMGISHLLLMCLALVGTFGRQLYRFRGGFFQIFLSYTISIGRVPDGHSRRGKHASLQSSASAATSRSAAPQVQGYDDRELETDYWLQQGQQTLAQKLATPHNTNHAKNVIFFIGDGMSSQTVAATRMYLGNEANSLSFENFKDIGSVRTYCVNRQVSDSSCTATAYLSGVKINYGMINVAASVPRYTCEYDRNASDFEGLLKWAQDAGKSTGIITTTKITHATPAGAYASTANRYWENDVEVLDAECDPDRVDDIAEQLVGKEVAKRFNVVLGGGRGNLLPVDTLDEEGKPGYRQDGKNLIEQWKQTHETMGRSQYVWNRDQLLAVDTSSTDYLLGLFESGHMKYNLELKDSSEASRMEPTLEEMTRTAIELLQKNKQGYVLFVEGGLIDVAHHETYARLALDETAEMAKAVDTARKMTSEEDTLIVVSSDHAHTMTYNGYPKRGNDILGLGDISDEDLLPYTTLSYANGLSYYTTYTQDNLAIREDVSKYDYTLMDQRYMATVPLDAETHGGDDVAVWVSGPMSHLFRGVYEQNTIPYLISYIAQIGDYYDDSSSAGTSVALQLSLLLGCSIAVLMRR</sequence>
<reference evidence="19" key="2">
    <citation type="submission" date="2020-05" db="UniProtKB">
        <authorList>
            <consortium name="EnsemblMetazoa"/>
        </authorList>
    </citation>
    <scope>IDENTIFICATION</scope>
    <source>
        <strain evidence="19">Indian</strain>
    </source>
</reference>
<feature type="binding site" evidence="14">
    <location>
        <position position="991"/>
    </location>
    <ligand>
        <name>Zn(2+)</name>
        <dbReference type="ChEBI" id="CHEBI:29105"/>
        <label>2</label>
    </ligand>
</feature>
<dbReference type="PANTHER" id="PTHR11596">
    <property type="entry name" value="ALKALINE PHOSPHATASE"/>
    <property type="match status" value="1"/>
</dbReference>
<keyword evidence="12" id="KW-0449">Lipoprotein</keyword>
<dbReference type="PROSITE" id="PS00123">
    <property type="entry name" value="ALKALINE_PHOSPHATASE"/>
    <property type="match status" value="2"/>
</dbReference>
<evidence type="ECO:0000256" key="12">
    <source>
        <dbReference type="ARBA" id="ARBA00023288"/>
    </source>
</evidence>
<dbReference type="SMART" id="SM00098">
    <property type="entry name" value="alkPPc"/>
    <property type="match status" value="2"/>
</dbReference>
<feature type="binding site" evidence="14">
    <location>
        <position position="674"/>
    </location>
    <ligand>
        <name>Zn(2+)</name>
        <dbReference type="ChEBI" id="CHEBI:29105"/>
        <label>2</label>
    </ligand>
</feature>
<proteinExistence type="inferred from homology"/>
<evidence type="ECO:0000256" key="5">
    <source>
        <dbReference type="ARBA" id="ARBA00022622"/>
    </source>
</evidence>
<feature type="binding site" evidence="14">
    <location>
        <position position="780"/>
    </location>
    <ligand>
        <name>Mg(2+)</name>
        <dbReference type="ChEBI" id="CHEBI:18420"/>
    </ligand>
</feature>
<dbReference type="SUPFAM" id="SSF53649">
    <property type="entry name" value="Alkaline phosphatase-like"/>
    <property type="match status" value="2"/>
</dbReference>
<evidence type="ECO:0000256" key="10">
    <source>
        <dbReference type="ARBA" id="ARBA00023136"/>
    </source>
</evidence>
<dbReference type="InterPro" id="IPR018299">
    <property type="entry name" value="Alkaline_phosphatase_AS"/>
</dbReference>
<feature type="active site" description="Phosphoserine intermediate" evidence="13">
    <location>
        <position position="718"/>
    </location>
</feature>
<dbReference type="OMA" id="CEYDHEA"/>
<feature type="compositionally biased region" description="Basic and acidic residues" evidence="17">
    <location>
        <begin position="28"/>
        <end position="46"/>
    </location>
</feature>
<dbReference type="FunFam" id="3.40.720.10:FF:000008">
    <property type="entry name" value="Alkaline phosphatase"/>
    <property type="match status" value="2"/>
</dbReference>
<comment type="cofactor">
    <cofactor evidence="14">
        <name>Zn(2+)</name>
        <dbReference type="ChEBI" id="CHEBI:29105"/>
    </cofactor>
    <text evidence="14">Binds 2 Zn(2+) ions.</text>
</comment>
<dbReference type="VEuPathDB" id="VectorBase:ASTEI04209"/>
<dbReference type="EC" id="3.1.3.1" evidence="3 16"/>
<keyword evidence="20" id="KW-1185">Reference proteome</keyword>
<keyword evidence="9 14" id="KW-0460">Magnesium</keyword>
<evidence type="ECO:0000256" key="8">
    <source>
        <dbReference type="ARBA" id="ARBA00022833"/>
    </source>
</evidence>
<dbReference type="Gene3D" id="3.40.720.10">
    <property type="entry name" value="Alkaline Phosphatase, subunit A"/>
    <property type="match status" value="2"/>
</dbReference>
<dbReference type="InterPro" id="IPR017850">
    <property type="entry name" value="Alkaline_phosphatase_core_sf"/>
</dbReference>
<comment type="similarity">
    <text evidence="2 15">Belongs to the alkaline phosphatase family.</text>
</comment>
<dbReference type="PANTHER" id="PTHR11596:SF85">
    <property type="entry name" value="ALKALINE PHOSPHATASE-RELATED"/>
    <property type="match status" value="1"/>
</dbReference>
<dbReference type="Pfam" id="PF00245">
    <property type="entry name" value="Alk_phosphatase"/>
    <property type="match status" value="2"/>
</dbReference>
<dbReference type="VEuPathDB" id="VectorBase:ASTE006855"/>
<evidence type="ECO:0000256" key="6">
    <source>
        <dbReference type="ARBA" id="ARBA00022723"/>
    </source>
</evidence>
<evidence type="ECO:0000256" key="4">
    <source>
        <dbReference type="ARBA" id="ARBA00022475"/>
    </source>
</evidence>
<keyword evidence="10" id="KW-0472">Membrane</keyword>
<keyword evidence="6 14" id="KW-0479">Metal-binding</keyword>
<dbReference type="GO" id="GO:0005886">
    <property type="term" value="C:plasma membrane"/>
    <property type="evidence" value="ECO:0007669"/>
    <property type="project" value="UniProtKB-SubCell"/>
</dbReference>
<comment type="subcellular location">
    <subcellularLocation>
        <location evidence="1">Cell membrane</location>
        <topology evidence="1">Lipid-anchor</topology>
        <topology evidence="1">GPI-anchor</topology>
    </subcellularLocation>
</comment>
<dbReference type="InterPro" id="IPR001952">
    <property type="entry name" value="Alkaline_phosphatase"/>
</dbReference>
<dbReference type="EnsemblMetazoa" id="ASTEI04209-RA">
    <property type="protein sequence ID" value="ASTEI04209-PA"/>
    <property type="gene ID" value="ASTEI04209"/>
</dbReference>
<dbReference type="Proteomes" id="UP000076408">
    <property type="component" value="Unassembled WGS sequence"/>
</dbReference>
<dbReference type="GO" id="GO:0004035">
    <property type="term" value="F:alkaline phosphatase activity"/>
    <property type="evidence" value="ECO:0007669"/>
    <property type="project" value="UniProtKB-EC"/>
</dbReference>
<evidence type="ECO:0000313" key="20">
    <source>
        <dbReference type="Proteomes" id="UP000076408"/>
    </source>
</evidence>
<feature type="binding site" evidence="14">
    <location>
        <position position="949"/>
    </location>
    <ligand>
        <name>Zn(2+)</name>
        <dbReference type="ChEBI" id="CHEBI:29105"/>
        <label>2</label>
    </ligand>
</feature>
<evidence type="ECO:0000256" key="15">
    <source>
        <dbReference type="RuleBase" id="RU003946"/>
    </source>
</evidence>
<evidence type="ECO:0000256" key="3">
    <source>
        <dbReference type="ARBA" id="ARBA00012647"/>
    </source>
</evidence>
<evidence type="ECO:0000256" key="17">
    <source>
        <dbReference type="SAM" id="MobiDB-lite"/>
    </source>
</evidence>
<feature type="binding site" evidence="14">
    <location>
        <position position="944"/>
    </location>
    <ligand>
        <name>Mg(2+)</name>
        <dbReference type="ChEBI" id="CHEBI:18420"/>
    </ligand>
</feature>
<feature type="binding site" evidence="14">
    <location>
        <position position="1070"/>
    </location>
    <ligand>
        <name>Zn(2+)</name>
        <dbReference type="ChEBI" id="CHEBI:29105"/>
        <label>2</label>
    </ligand>
</feature>
<dbReference type="VEuPathDB" id="VectorBase:ASTEI20_041173"/>
<evidence type="ECO:0000256" key="7">
    <source>
        <dbReference type="ARBA" id="ARBA00022801"/>
    </source>
</evidence>
<dbReference type="GO" id="GO:0098552">
    <property type="term" value="C:side of membrane"/>
    <property type="evidence" value="ECO:0007669"/>
    <property type="project" value="UniProtKB-KW"/>
</dbReference>
<feature type="binding site" evidence="14">
    <location>
        <position position="990"/>
    </location>
    <ligand>
        <name>Zn(2+)</name>
        <dbReference type="ChEBI" id="CHEBI:29105"/>
        <label>2</label>
    </ligand>
</feature>
<keyword evidence="8 14" id="KW-0862">Zinc</keyword>
<evidence type="ECO:0000256" key="16">
    <source>
        <dbReference type="RuleBase" id="RU003947"/>
    </source>
</evidence>
<evidence type="ECO:0000256" key="11">
    <source>
        <dbReference type="ARBA" id="ARBA00023180"/>
    </source>
</evidence>
<feature type="binding site" evidence="14">
    <location>
        <position position="953"/>
    </location>
    <ligand>
        <name>Zn(2+)</name>
        <dbReference type="ChEBI" id="CHEBI:29105"/>
        <label>2</label>
    </ligand>
</feature>
<feature type="binding site" evidence="14">
    <location>
        <position position="782"/>
    </location>
    <ligand>
        <name>Mg(2+)</name>
        <dbReference type="ChEBI" id="CHEBI:18420"/>
    </ligand>
</feature>
<name>A0A182Y6X3_ANOST</name>
<dbReference type="AlphaFoldDB" id="A0A182Y6X3"/>
<feature type="compositionally biased region" description="Low complexity" evidence="17">
    <location>
        <begin position="613"/>
        <end position="628"/>
    </location>
</feature>
<reference evidence="20" key="1">
    <citation type="journal article" date="2014" name="Genome Biol.">
        <title>Genome analysis of a major urban malaria vector mosquito, Anopheles stephensi.</title>
        <authorList>
            <person name="Jiang X."/>
            <person name="Peery A."/>
            <person name="Hall A.B."/>
            <person name="Sharma A."/>
            <person name="Chen X.G."/>
            <person name="Waterhouse R.M."/>
            <person name="Komissarov A."/>
            <person name="Riehle M.M."/>
            <person name="Shouche Y."/>
            <person name="Sharakhova M.V."/>
            <person name="Lawson D."/>
            <person name="Pakpour N."/>
            <person name="Arensburger P."/>
            <person name="Davidson V.L."/>
            <person name="Eiglmeier K."/>
            <person name="Emrich S."/>
            <person name="George P."/>
            <person name="Kennedy R.C."/>
            <person name="Mane S.P."/>
            <person name="Maslen G."/>
            <person name="Oringanje C."/>
            <person name="Qi Y."/>
            <person name="Settlage R."/>
            <person name="Tojo M."/>
            <person name="Tubio J.M."/>
            <person name="Unger M.F."/>
            <person name="Wang B."/>
            <person name="Vernick K.D."/>
            <person name="Ribeiro J.M."/>
            <person name="James A.A."/>
            <person name="Michel K."/>
            <person name="Riehle M.A."/>
            <person name="Luckhart S."/>
            <person name="Sharakhov I.V."/>
            <person name="Tu Z."/>
        </authorList>
    </citation>
    <scope>NUCLEOTIDE SEQUENCE [LARGE SCALE GENOMIC DNA]</scope>
    <source>
        <strain evidence="20">Indian</strain>
    </source>
</reference>